<protein>
    <recommendedName>
        <fullName evidence="1">Methyltransferase domain-containing protein</fullName>
    </recommendedName>
</protein>
<organism evidence="2 3">
    <name type="scientific">Saliniradius amylolyticus</name>
    <dbReference type="NCBI Taxonomy" id="2183582"/>
    <lineage>
        <taxon>Bacteria</taxon>
        <taxon>Pseudomonadati</taxon>
        <taxon>Pseudomonadota</taxon>
        <taxon>Gammaproteobacteria</taxon>
        <taxon>Alteromonadales</taxon>
        <taxon>Alteromonadaceae</taxon>
        <taxon>Saliniradius</taxon>
    </lineage>
</organism>
<accession>A0A2S2E8P3</accession>
<gene>
    <name evidence="2" type="ORF">HMF8227_02848</name>
</gene>
<evidence type="ECO:0000313" key="3">
    <source>
        <dbReference type="Proteomes" id="UP000245728"/>
    </source>
</evidence>
<dbReference type="PANTHER" id="PTHR13369">
    <property type="match status" value="1"/>
</dbReference>
<dbReference type="InterPro" id="IPR025714">
    <property type="entry name" value="Methyltranfer_dom"/>
</dbReference>
<dbReference type="OrthoDB" id="5298194at2"/>
<dbReference type="Proteomes" id="UP000245728">
    <property type="component" value="Chromosome"/>
</dbReference>
<proteinExistence type="predicted"/>
<evidence type="ECO:0000259" key="1">
    <source>
        <dbReference type="Pfam" id="PF13679"/>
    </source>
</evidence>
<dbReference type="AlphaFoldDB" id="A0A2S2E8P3"/>
<feature type="domain" description="Methyltransferase" evidence="1">
    <location>
        <begin position="123"/>
        <end position="246"/>
    </location>
</feature>
<dbReference type="PANTHER" id="PTHR13369:SF0">
    <property type="entry name" value="GLUTATHIONE S-TRANSFERASE C-TERMINAL DOMAIN-CONTAINING PROTEIN"/>
    <property type="match status" value="1"/>
</dbReference>
<reference evidence="2 3" key="1">
    <citation type="submission" date="2018-05" db="EMBL/GenBank/DDBJ databases">
        <title>Salinimonas sp. HMF8227 Genome sequencing and assembly.</title>
        <authorList>
            <person name="Kang H."/>
            <person name="Kang J."/>
            <person name="Cha I."/>
            <person name="Kim H."/>
            <person name="Joh K."/>
        </authorList>
    </citation>
    <scope>NUCLEOTIDE SEQUENCE [LARGE SCALE GENOMIC DNA]</scope>
    <source>
        <strain evidence="2 3">HMF8227</strain>
    </source>
</reference>
<sequence length="416" mass="47281">MSSGSFPPTPAKLALLFTLAIMFSQPLQQLQQDLADSRGYWQFVPFEQNAFPWWADNPELTEALNALNESQLQELKAKPQEAQDTLAPLLPPLPELPEHLLTKPRQPSQDYPFWLSTGVKGRKWQQVVAFSQQVTPGGSEFLEWCAGKGHLGRLLGWQHQRPVRSVEWQARLCQSGQQQAQRDSIDQHFIHCNVLKDNTAPFLTRKTHAVALHACGDLHITLLHQGAGAQIPAISLSPCCYHLISQHQYQTLSQLAKQRPFPLGRADLRLAVQETVTAGARESRKREQEKFSRILFDLWQRQTRGADSYLPVPSAPDAIIKKGSLGFCQWAAEKKSLPSPNEKELEMLAQTVRERYLQLERMELVQHLYRRALEYYLVLDRCQFLVESGYEVALSAFCERQVTPRNLLITATLSKA</sequence>
<dbReference type="KEGG" id="salh:HMF8227_02848"/>
<evidence type="ECO:0000313" key="2">
    <source>
        <dbReference type="EMBL" id="AWL13297.1"/>
    </source>
</evidence>
<keyword evidence="3" id="KW-1185">Reference proteome</keyword>
<dbReference type="Pfam" id="PF13679">
    <property type="entry name" value="Methyltransf_32"/>
    <property type="match status" value="1"/>
</dbReference>
<dbReference type="EMBL" id="CP029347">
    <property type="protein sequence ID" value="AWL13297.1"/>
    <property type="molecule type" value="Genomic_DNA"/>
</dbReference>
<name>A0A2S2E8P3_9ALTE</name>